<gene>
    <name evidence="4" type="ORF">C1I64_06725</name>
</gene>
<dbReference type="EMBL" id="CP028137">
    <property type="protein sequence ID" value="AZZ51770.1"/>
    <property type="molecule type" value="Genomic_DNA"/>
</dbReference>
<sequence>MNNGEPTPVRRRSETRRRLLAAAATLFESSGTIGQRVEDICAQAGFTRGAFYSNFAGVDQLYLALHEEQAARVWGRLHLALEARVQEDGREETLDDAVRALLDALPTSREWFSLRSVLLARAAADPAFAALMLIDDGRVPRELGERFVALAAVHGRVPIVEPSVLAKAVVAAHVGTVSQWPVDADAALTQRVTIAAVLRGLTVEAAATQ</sequence>
<dbReference type="InterPro" id="IPR009057">
    <property type="entry name" value="Homeodomain-like_sf"/>
</dbReference>
<evidence type="ECO:0000256" key="1">
    <source>
        <dbReference type="ARBA" id="ARBA00023125"/>
    </source>
</evidence>
<feature type="DNA-binding region" description="H-T-H motif" evidence="2">
    <location>
        <begin position="36"/>
        <end position="55"/>
    </location>
</feature>
<evidence type="ECO:0000313" key="5">
    <source>
        <dbReference type="Proteomes" id="UP000285317"/>
    </source>
</evidence>
<evidence type="ECO:0000313" key="4">
    <source>
        <dbReference type="EMBL" id="AZZ51770.1"/>
    </source>
</evidence>
<keyword evidence="1 2" id="KW-0238">DNA-binding</keyword>
<reference evidence="4 5" key="1">
    <citation type="submission" date="2018-03" db="EMBL/GenBank/DDBJ databases">
        <title>Bacteriophage NCPPB3778 and a type I-E CRISPR drive the evolution of the US Biological Select Agent, Rathayibacter toxicus.</title>
        <authorList>
            <person name="Davis E.W.II."/>
            <person name="Tabima J.F."/>
            <person name="Weisberg A.J."/>
            <person name="Dantas Lopes L."/>
            <person name="Wiseman M.S."/>
            <person name="Wiseman M.S."/>
            <person name="Pupko T."/>
            <person name="Belcher M.S."/>
            <person name="Sechler A.J."/>
            <person name="Tancos M.A."/>
            <person name="Schroeder B.K."/>
            <person name="Murray T.D."/>
            <person name="Luster D.G."/>
            <person name="Schneider W.L."/>
            <person name="Rogers E."/>
            <person name="Andreote F.D."/>
            <person name="Grunwald N.J."/>
            <person name="Putnam M.L."/>
            <person name="Chang J.H."/>
        </authorList>
    </citation>
    <scope>NUCLEOTIDE SEQUENCE [LARGE SCALE GENOMIC DNA]</scope>
    <source>
        <strain evidence="4 5">DSM 15932</strain>
    </source>
</reference>
<dbReference type="RefSeq" id="WP_127886665.1">
    <property type="nucleotide sequence ID" value="NZ_CP028137.1"/>
</dbReference>
<name>A0A3T0SZK1_9MICO</name>
<evidence type="ECO:0000259" key="3">
    <source>
        <dbReference type="PROSITE" id="PS50977"/>
    </source>
</evidence>
<dbReference type="PANTHER" id="PTHR30055:SF241">
    <property type="entry name" value="TRANSCRIPTIONAL REGULATORY PROTEIN"/>
    <property type="match status" value="1"/>
</dbReference>
<dbReference type="Proteomes" id="UP000285317">
    <property type="component" value="Chromosome"/>
</dbReference>
<dbReference type="GO" id="GO:0000976">
    <property type="term" value="F:transcription cis-regulatory region binding"/>
    <property type="evidence" value="ECO:0007669"/>
    <property type="project" value="TreeGrafter"/>
</dbReference>
<dbReference type="InterPro" id="IPR050109">
    <property type="entry name" value="HTH-type_TetR-like_transc_reg"/>
</dbReference>
<dbReference type="InterPro" id="IPR001647">
    <property type="entry name" value="HTH_TetR"/>
</dbReference>
<dbReference type="SUPFAM" id="SSF46689">
    <property type="entry name" value="Homeodomain-like"/>
    <property type="match status" value="1"/>
</dbReference>
<feature type="domain" description="HTH tetR-type" evidence="3">
    <location>
        <begin position="13"/>
        <end position="73"/>
    </location>
</feature>
<dbReference type="Gene3D" id="1.10.357.10">
    <property type="entry name" value="Tetracycline Repressor, domain 2"/>
    <property type="match status" value="1"/>
</dbReference>
<dbReference type="KEGG" id="rfs:C1I64_06725"/>
<proteinExistence type="predicted"/>
<dbReference type="Pfam" id="PF00440">
    <property type="entry name" value="TetR_N"/>
    <property type="match status" value="1"/>
</dbReference>
<dbReference type="AlphaFoldDB" id="A0A3T0SZK1"/>
<dbReference type="PANTHER" id="PTHR30055">
    <property type="entry name" value="HTH-TYPE TRANSCRIPTIONAL REGULATOR RUTR"/>
    <property type="match status" value="1"/>
</dbReference>
<evidence type="ECO:0000256" key="2">
    <source>
        <dbReference type="PROSITE-ProRule" id="PRU00335"/>
    </source>
</evidence>
<dbReference type="GO" id="GO:0003700">
    <property type="term" value="F:DNA-binding transcription factor activity"/>
    <property type="evidence" value="ECO:0007669"/>
    <property type="project" value="TreeGrafter"/>
</dbReference>
<organism evidence="4 5">
    <name type="scientific">Rathayibacter festucae DSM 15932</name>
    <dbReference type="NCBI Taxonomy" id="1328866"/>
    <lineage>
        <taxon>Bacteria</taxon>
        <taxon>Bacillati</taxon>
        <taxon>Actinomycetota</taxon>
        <taxon>Actinomycetes</taxon>
        <taxon>Micrococcales</taxon>
        <taxon>Microbacteriaceae</taxon>
        <taxon>Rathayibacter</taxon>
    </lineage>
</organism>
<accession>A0A3T0SZK1</accession>
<dbReference type="PROSITE" id="PS50977">
    <property type="entry name" value="HTH_TETR_2"/>
    <property type="match status" value="1"/>
</dbReference>
<protein>
    <recommendedName>
        <fullName evidence="3">HTH tetR-type domain-containing protein</fullName>
    </recommendedName>
</protein>